<dbReference type="KEGG" id="bcel:BcellWH2_02702"/>
<name>A0A0P0G7B2_9BACE</name>
<reference evidence="3 5" key="2">
    <citation type="submission" date="2018-08" db="EMBL/GenBank/DDBJ databases">
        <title>A genome reference for cultivated species of the human gut microbiota.</title>
        <authorList>
            <person name="Zou Y."/>
            <person name="Xue W."/>
            <person name="Luo G."/>
        </authorList>
    </citation>
    <scope>NUCLEOTIDE SEQUENCE [LARGE SCALE GENOMIC DNA]</scope>
    <source>
        <strain evidence="3 5">AF22-3AC</strain>
    </source>
</reference>
<reference evidence="2 4" key="1">
    <citation type="journal article" date="2015" name="Science">
        <title>Genetic determinants of in vivo fitness and diet responsiveness in multiple human gut Bacteroides.</title>
        <authorList>
            <person name="Wu M."/>
            <person name="McNulty N.P."/>
            <person name="Rodionov D.A."/>
            <person name="Khoroshkin M.S."/>
            <person name="Griffin N.W."/>
            <person name="Cheng J."/>
            <person name="Latreille P."/>
            <person name="Kerstetter R.A."/>
            <person name="Terrapon N."/>
            <person name="Henrissat B."/>
            <person name="Osterman A.L."/>
            <person name="Gordon J.I."/>
        </authorList>
    </citation>
    <scope>NUCLEOTIDE SEQUENCE [LARGE SCALE GENOMIC DNA]</scope>
    <source>
        <strain evidence="2 4">WH2</strain>
    </source>
</reference>
<dbReference type="EC" id="3.2.1.172" evidence="2"/>
<evidence type="ECO:0000313" key="3">
    <source>
        <dbReference type="EMBL" id="RGS35463.1"/>
    </source>
</evidence>
<accession>A0A0P0G7B2</accession>
<evidence type="ECO:0000313" key="4">
    <source>
        <dbReference type="Proteomes" id="UP000061809"/>
    </source>
</evidence>
<dbReference type="PATRIC" id="fig|246787.4.peg.2783"/>
<dbReference type="Gene3D" id="1.50.10.10">
    <property type="match status" value="1"/>
</dbReference>
<evidence type="ECO:0000313" key="2">
    <source>
        <dbReference type="EMBL" id="ALJ59941.1"/>
    </source>
</evidence>
<gene>
    <name evidence="2" type="primary">yteR_9</name>
    <name evidence="2" type="ORF">BcellWH2_02702</name>
    <name evidence="3" type="ORF">DWX97_16245</name>
</gene>
<dbReference type="Pfam" id="PF07470">
    <property type="entry name" value="Glyco_hydro_88"/>
    <property type="match status" value="1"/>
</dbReference>
<evidence type="ECO:0000313" key="5">
    <source>
        <dbReference type="Proteomes" id="UP000283341"/>
    </source>
</evidence>
<dbReference type="SUPFAM" id="SSF48208">
    <property type="entry name" value="Six-hairpin glycosidases"/>
    <property type="match status" value="1"/>
</dbReference>
<dbReference type="InterPro" id="IPR012341">
    <property type="entry name" value="6hp_glycosidase-like_sf"/>
</dbReference>
<evidence type="ECO:0000256" key="1">
    <source>
        <dbReference type="ARBA" id="ARBA00022801"/>
    </source>
</evidence>
<dbReference type="InterPro" id="IPR008928">
    <property type="entry name" value="6-hairpin_glycosidase_sf"/>
</dbReference>
<keyword evidence="2" id="KW-0326">Glycosidase</keyword>
<protein>
    <submittedName>
        <fullName evidence="3">Glycosyl hydrolase</fullName>
    </submittedName>
    <submittedName>
        <fullName evidence="2">Unsaturated rhamnogalacturonyl hydrolase YteR</fullName>
        <ecNumber evidence="2">3.2.1.172</ecNumber>
    </submittedName>
</protein>
<proteinExistence type="predicted"/>
<dbReference type="PANTHER" id="PTHR33886">
    <property type="entry name" value="UNSATURATED RHAMNOGALACTURONAN HYDROLASE (EUROFUNG)"/>
    <property type="match status" value="1"/>
</dbReference>
<dbReference type="InterPro" id="IPR010905">
    <property type="entry name" value="Glyco_hydro_88"/>
</dbReference>
<organism evidence="2 4">
    <name type="scientific">Bacteroides cellulosilyticus</name>
    <dbReference type="NCBI Taxonomy" id="246787"/>
    <lineage>
        <taxon>Bacteria</taxon>
        <taxon>Pseudomonadati</taxon>
        <taxon>Bacteroidota</taxon>
        <taxon>Bacteroidia</taxon>
        <taxon>Bacteroidales</taxon>
        <taxon>Bacteroidaceae</taxon>
        <taxon>Bacteroides</taxon>
    </lineage>
</organism>
<dbReference type="Proteomes" id="UP000283341">
    <property type="component" value="Unassembled WGS sequence"/>
</dbReference>
<dbReference type="EMBL" id="QRVJ01000014">
    <property type="protein sequence ID" value="RGS35463.1"/>
    <property type="molecule type" value="Genomic_DNA"/>
</dbReference>
<dbReference type="Proteomes" id="UP000061809">
    <property type="component" value="Chromosome"/>
</dbReference>
<dbReference type="EMBL" id="CP012801">
    <property type="protein sequence ID" value="ALJ59941.1"/>
    <property type="molecule type" value="Genomic_DNA"/>
</dbReference>
<keyword evidence="1 2" id="KW-0378">Hydrolase</keyword>
<dbReference type="RefSeq" id="WP_022208505.1">
    <property type="nucleotide sequence ID" value="NZ_CP012801.1"/>
</dbReference>
<dbReference type="AlphaFoldDB" id="A0A0P0G7B2"/>
<sequence length="373" mass="43351">MRKLIIVGLITFVPIWVSAQKAFKNWPEGISPKEVGELVSKRFVEVPHPNFNGNPAPPNEITYPETCAWFGALRYADITHNKRLLRQLEERFLPIFGPERHLQPLPDHVDHTVFGTIPLQLYAQTGKEIYYHMGIWYADEQWKMPRKTKHKEEYQTLLNQGLSWQTRYWIDDMFMISAIQSQAFFVTKDRQYIDRAASEMVVYLDKIQRPNGLFYHAEDVPFFWGRGNGWMAAGMTELLGLLPKDNPNHVRILESYRKMMDTLRQYQKEDGLWGQLVDDKTTWTETSGSAMFTYAMIKGVKQGWLDEAVYTPVVRKAWIALVGHIDENGDIAGVCEGTNKTNDRQFYLNRRTLLGNMHGQAPVLWCVNAFLER</sequence>
<dbReference type="GO" id="GO:0005975">
    <property type="term" value="P:carbohydrate metabolic process"/>
    <property type="evidence" value="ECO:0007669"/>
    <property type="project" value="InterPro"/>
</dbReference>
<dbReference type="GO" id="GO:0102211">
    <property type="term" value="F:unsaturated rhamnogalacturonyl hydrolase activity"/>
    <property type="evidence" value="ECO:0007669"/>
    <property type="project" value="UniProtKB-EC"/>
</dbReference>
<dbReference type="InterPro" id="IPR052043">
    <property type="entry name" value="PolySaccharide_Degr_Enz"/>
</dbReference>
<dbReference type="PANTHER" id="PTHR33886:SF8">
    <property type="entry name" value="UNSATURATED RHAMNOGALACTURONAN HYDROLASE (EUROFUNG)"/>
    <property type="match status" value="1"/>
</dbReference>